<dbReference type="FunFam" id="3.30.565.10:FF:000003">
    <property type="entry name" value="DNA mismatch repair endonuclease MutL"/>
    <property type="match status" value="1"/>
</dbReference>
<dbReference type="Pfam" id="PF13589">
    <property type="entry name" value="HATPase_c_3"/>
    <property type="match status" value="1"/>
</dbReference>
<keyword evidence="8" id="KW-1185">Reference proteome</keyword>
<feature type="domain" description="DNA mismatch repair protein S5" evidence="6">
    <location>
        <begin position="214"/>
        <end position="349"/>
    </location>
</feature>
<dbReference type="EMBL" id="JAYMYS010000002">
    <property type="protein sequence ID" value="KAK7406935.1"/>
    <property type="molecule type" value="Genomic_DNA"/>
</dbReference>
<dbReference type="Gene3D" id="3.30.230.10">
    <property type="match status" value="1"/>
</dbReference>
<dbReference type="InterPro" id="IPR002099">
    <property type="entry name" value="MutL/Mlh/PMS"/>
</dbReference>
<dbReference type="PANTHER" id="PTHR10073:SF47">
    <property type="entry name" value="DNA MISMATCH REPAIR PROTEIN MLH3"/>
    <property type="match status" value="1"/>
</dbReference>
<dbReference type="Gene3D" id="3.30.1540.20">
    <property type="entry name" value="MutL, C-terminal domain, dimerisation subdomain"/>
    <property type="match status" value="1"/>
</dbReference>
<dbReference type="Proteomes" id="UP001386955">
    <property type="component" value="Unassembled WGS sequence"/>
</dbReference>
<dbReference type="Gene3D" id="3.30.1370.100">
    <property type="entry name" value="MutL, C-terminal domain, regulatory subdomain"/>
    <property type="match status" value="1"/>
</dbReference>
<accession>A0AAN9SW90</accession>
<evidence type="ECO:0000256" key="3">
    <source>
        <dbReference type="ARBA" id="ARBA00023204"/>
    </source>
</evidence>
<evidence type="ECO:0000259" key="5">
    <source>
        <dbReference type="SMART" id="SM00853"/>
    </source>
</evidence>
<dbReference type="GO" id="GO:0016887">
    <property type="term" value="F:ATP hydrolysis activity"/>
    <property type="evidence" value="ECO:0007669"/>
    <property type="project" value="InterPro"/>
</dbReference>
<dbReference type="SMART" id="SM00853">
    <property type="entry name" value="MutL_C"/>
    <property type="match status" value="1"/>
</dbReference>
<name>A0AAN9SW90_PSOTE</name>
<keyword evidence="2" id="KW-0227">DNA damage</keyword>
<dbReference type="SMART" id="SM01340">
    <property type="entry name" value="DNA_mis_repair"/>
    <property type="match status" value="1"/>
</dbReference>
<feature type="domain" description="MutL C-terminal dimerisation" evidence="5">
    <location>
        <begin position="959"/>
        <end position="1119"/>
    </location>
</feature>
<dbReference type="SUPFAM" id="SSF55874">
    <property type="entry name" value="ATPase domain of HSP90 chaperone/DNA topoisomerase II/histidine kinase"/>
    <property type="match status" value="1"/>
</dbReference>
<sequence length="1197" mass="135934">MASIKPLPEAVRSSLRSGIFLFDFTRVVEELVFNSLDARATKVSVFVNTGSCYLKVVDDGSGITRDGLELVGERYATSKFLNLVDLNATSENFGFRGEALASISEVSLLEIVTRTYGRPNGYRKVLKGCKCLYLGIDDERNEVGTTVVVRDLFYNQPVRRKYMQSSPNKVLQSIKKCVTRLALVCPTISFKVVNTEREDELFCTDSASSPLSLVTSGFGVEVTSSLHSLEVENEIVKLSGYISGPCSILNLKALQYVYINSQFVCKGPIHKLLNELAIRFEHLKTWNTDNDFRNKKRTRCQPCAAYLLNLRCPRSLYDLAFEPSKTYVKFKDWSPILNFIEKAIKQFWEEKTASVEPANQAAYMVEDQQEKDVKIISAVSDIPKFRNQNCKDYLDLFLSTSDKLIEDDYHQSYREDVRSSIDYLGATMFKEKQSKGILLDDSYAKCMSTVTRKHNSLLMHDSNSLLAGYNFFDGEIPTIESLNDNLPFDAPSSSHGTKFLKVEADVINESFEDELLNNYNGYGYDVKINGDLQKPFLKRCSTLGSIVHEKVMYVNDEYELQTDSFWSKQNTGEEYGSGKDLHAYPYPEVTKKLKMSKDSGFFVRDLAEENCLPPDSIYSASQIGSSGLVDQLLNIERHSLYQRPSSQASALDVYDTTDVKDDFGGASRYYKRTNRTEHFYDRENECNFIYNMSRNTDQHHWASSFVNTGFNFDVAGDYGEIFNRLVDWSDFGDIYSTKRSDILNEEPEWLLPDSCVKRCQRPNNNKGRRDQFRNSILEENLERSRRSSSAPPFHRSKRRFFSLNHLSEMITKRQIDRVSSPAFNHQEANNFKYPQQPPIALHQSTKDLLLPECKINVKQTSEVLGDMQINDITEIAEFGSSNIQNNAPFGELISKEVQESIDYGIKWRNCSPKNTKNDKLPNIQSQNNILDISSGFLHLAGDSLIPETISKKCLEDAKVLYQVDKKFIPVVAGSTLAVIDQHAADERIKLEELRQKVLSGEARTITYLDAEKELVLPEIGYQLLHSYSEQIKDWGWICNIHAQNSETFRRNLDTLNRSQMAITLIAVPCILGVKLNDVDLLEFLQQLADTDGSSTVPPSVIRVLNLKACRGAIMFGDSLLPSECSLLVEELKHTSLCFQCAHGRPTTVPLINLEALHNQIAKLRLMNDYSSDEWHGLHRHTVCVERAAQRLNSARGI</sequence>
<evidence type="ECO:0000256" key="1">
    <source>
        <dbReference type="ARBA" id="ARBA00006082"/>
    </source>
</evidence>
<dbReference type="PROSITE" id="PS00058">
    <property type="entry name" value="DNA_MISMATCH_REPAIR_1"/>
    <property type="match status" value="1"/>
</dbReference>
<dbReference type="InterPro" id="IPR014762">
    <property type="entry name" value="DNA_mismatch_repair_CS"/>
</dbReference>
<dbReference type="SUPFAM" id="SSF118116">
    <property type="entry name" value="DNA mismatch repair protein MutL"/>
    <property type="match status" value="1"/>
</dbReference>
<comment type="caution">
    <text evidence="7">The sequence shown here is derived from an EMBL/GenBank/DDBJ whole genome shotgun (WGS) entry which is preliminary data.</text>
</comment>
<dbReference type="InterPro" id="IPR042120">
    <property type="entry name" value="MutL_C_dimsub"/>
</dbReference>
<evidence type="ECO:0000259" key="6">
    <source>
        <dbReference type="SMART" id="SM01340"/>
    </source>
</evidence>
<organism evidence="7 8">
    <name type="scientific">Psophocarpus tetragonolobus</name>
    <name type="common">Winged bean</name>
    <name type="synonym">Dolichos tetragonolobus</name>
    <dbReference type="NCBI Taxonomy" id="3891"/>
    <lineage>
        <taxon>Eukaryota</taxon>
        <taxon>Viridiplantae</taxon>
        <taxon>Streptophyta</taxon>
        <taxon>Embryophyta</taxon>
        <taxon>Tracheophyta</taxon>
        <taxon>Spermatophyta</taxon>
        <taxon>Magnoliopsida</taxon>
        <taxon>eudicotyledons</taxon>
        <taxon>Gunneridae</taxon>
        <taxon>Pentapetalae</taxon>
        <taxon>rosids</taxon>
        <taxon>fabids</taxon>
        <taxon>Fabales</taxon>
        <taxon>Fabaceae</taxon>
        <taxon>Papilionoideae</taxon>
        <taxon>50 kb inversion clade</taxon>
        <taxon>NPAAA clade</taxon>
        <taxon>indigoferoid/millettioid clade</taxon>
        <taxon>Phaseoleae</taxon>
        <taxon>Psophocarpus</taxon>
    </lineage>
</organism>
<dbReference type="SUPFAM" id="SSF54211">
    <property type="entry name" value="Ribosomal protein S5 domain 2-like"/>
    <property type="match status" value="1"/>
</dbReference>
<feature type="region of interest" description="Disordered" evidence="4">
    <location>
        <begin position="760"/>
        <end position="793"/>
    </location>
</feature>
<dbReference type="AlphaFoldDB" id="A0AAN9SW90"/>
<dbReference type="FunFam" id="3.30.1370.100:FF:000007">
    <property type="entry name" value="MUTL protein homolog 3"/>
    <property type="match status" value="1"/>
</dbReference>
<dbReference type="Pfam" id="PF01119">
    <property type="entry name" value="DNA_mis_repair"/>
    <property type="match status" value="1"/>
</dbReference>
<dbReference type="GO" id="GO:0005524">
    <property type="term" value="F:ATP binding"/>
    <property type="evidence" value="ECO:0007669"/>
    <property type="project" value="InterPro"/>
</dbReference>
<evidence type="ECO:0000256" key="4">
    <source>
        <dbReference type="SAM" id="MobiDB-lite"/>
    </source>
</evidence>
<dbReference type="Gene3D" id="3.30.565.10">
    <property type="entry name" value="Histidine kinase-like ATPase, C-terminal domain"/>
    <property type="match status" value="1"/>
</dbReference>
<dbReference type="Pfam" id="PF08676">
    <property type="entry name" value="MutL_C"/>
    <property type="match status" value="1"/>
</dbReference>
<evidence type="ECO:0000256" key="2">
    <source>
        <dbReference type="ARBA" id="ARBA00022763"/>
    </source>
</evidence>
<gene>
    <name evidence="7" type="ORF">VNO78_08571</name>
</gene>
<protein>
    <recommendedName>
        <fullName evidence="9">DNA mismatch repair protein MLH3</fullName>
    </recommendedName>
</protein>
<dbReference type="GO" id="GO:0140664">
    <property type="term" value="F:ATP-dependent DNA damage sensor activity"/>
    <property type="evidence" value="ECO:0007669"/>
    <property type="project" value="InterPro"/>
</dbReference>
<dbReference type="InterPro" id="IPR013507">
    <property type="entry name" value="DNA_mismatch_S5_2-like"/>
</dbReference>
<keyword evidence="3" id="KW-0234">DNA repair</keyword>
<reference evidence="7 8" key="1">
    <citation type="submission" date="2024-01" db="EMBL/GenBank/DDBJ databases">
        <title>The genomes of 5 underutilized Papilionoideae crops provide insights into root nodulation and disease resistanc.</title>
        <authorList>
            <person name="Jiang F."/>
        </authorList>
    </citation>
    <scope>NUCLEOTIDE SEQUENCE [LARGE SCALE GENOMIC DNA]</scope>
    <source>
        <strain evidence="7">DUOXIRENSHENG_FW03</strain>
        <tissue evidence="7">Leaves</tissue>
    </source>
</reference>
<dbReference type="InterPro" id="IPR036890">
    <property type="entry name" value="HATPase_C_sf"/>
</dbReference>
<dbReference type="CDD" id="cd16926">
    <property type="entry name" value="HATPase_MutL-MLH-PMS-like"/>
    <property type="match status" value="1"/>
</dbReference>
<dbReference type="GO" id="GO:0032300">
    <property type="term" value="C:mismatch repair complex"/>
    <property type="evidence" value="ECO:0007669"/>
    <property type="project" value="InterPro"/>
</dbReference>
<dbReference type="InterPro" id="IPR037198">
    <property type="entry name" value="MutL_C_sf"/>
</dbReference>
<dbReference type="GO" id="GO:0030983">
    <property type="term" value="F:mismatched DNA binding"/>
    <property type="evidence" value="ECO:0007669"/>
    <property type="project" value="InterPro"/>
</dbReference>
<dbReference type="InterPro" id="IPR020568">
    <property type="entry name" value="Ribosomal_Su5_D2-typ_SF"/>
</dbReference>
<evidence type="ECO:0008006" key="9">
    <source>
        <dbReference type="Google" id="ProtNLM"/>
    </source>
</evidence>
<dbReference type="InterPro" id="IPR014721">
    <property type="entry name" value="Ribsml_uS5_D2-typ_fold_subgr"/>
</dbReference>
<dbReference type="InterPro" id="IPR042121">
    <property type="entry name" value="MutL_C_regsub"/>
</dbReference>
<dbReference type="InterPro" id="IPR014790">
    <property type="entry name" value="MutL_C"/>
</dbReference>
<evidence type="ECO:0000313" key="7">
    <source>
        <dbReference type="EMBL" id="KAK7406935.1"/>
    </source>
</evidence>
<dbReference type="InterPro" id="IPR038973">
    <property type="entry name" value="MutL/Mlh/Pms-like"/>
</dbReference>
<dbReference type="PANTHER" id="PTHR10073">
    <property type="entry name" value="DNA MISMATCH REPAIR PROTEIN MLH, PMS, MUTL"/>
    <property type="match status" value="1"/>
</dbReference>
<proteinExistence type="inferred from homology"/>
<comment type="similarity">
    <text evidence="1">Belongs to the DNA mismatch repair MutL/HexB family.</text>
</comment>
<dbReference type="NCBIfam" id="TIGR00585">
    <property type="entry name" value="mutl"/>
    <property type="match status" value="1"/>
</dbReference>
<dbReference type="GO" id="GO:0006298">
    <property type="term" value="P:mismatch repair"/>
    <property type="evidence" value="ECO:0007669"/>
    <property type="project" value="InterPro"/>
</dbReference>
<evidence type="ECO:0000313" key="8">
    <source>
        <dbReference type="Proteomes" id="UP001386955"/>
    </source>
</evidence>